<evidence type="ECO:0000259" key="5">
    <source>
        <dbReference type="SMART" id="SM00458"/>
    </source>
</evidence>
<dbReference type="AlphaFoldDB" id="A0A428WJG7"/>
<feature type="chain" id="PRO_5038478921" evidence="4">
    <location>
        <begin position="30"/>
        <end position="482"/>
    </location>
</feature>
<dbReference type="GO" id="GO:0004553">
    <property type="term" value="F:hydrolase activity, hydrolyzing O-glycosyl compounds"/>
    <property type="evidence" value="ECO:0007669"/>
    <property type="project" value="InterPro"/>
</dbReference>
<evidence type="ECO:0000256" key="4">
    <source>
        <dbReference type="SAM" id="SignalP"/>
    </source>
</evidence>
<protein>
    <submittedName>
        <fullName evidence="6">Carbohydrate-binding protein</fullName>
    </submittedName>
</protein>
<keyword evidence="4" id="KW-0732">Signal</keyword>
<dbReference type="GO" id="GO:0000272">
    <property type="term" value="P:polysaccharide catabolic process"/>
    <property type="evidence" value="ECO:0007669"/>
    <property type="project" value="InterPro"/>
</dbReference>
<feature type="domain" description="Ricin B lectin" evidence="5">
    <location>
        <begin position="356"/>
        <end position="482"/>
    </location>
</feature>
<dbReference type="EMBL" id="QHHU01000026">
    <property type="protein sequence ID" value="RSM43203.1"/>
    <property type="molecule type" value="Genomic_DNA"/>
</dbReference>
<gene>
    <name evidence="6" type="ORF">DMA12_19910</name>
</gene>
<evidence type="ECO:0000313" key="6">
    <source>
        <dbReference type="EMBL" id="RSM43203.1"/>
    </source>
</evidence>
<dbReference type="InterPro" id="IPR035992">
    <property type="entry name" value="Ricin_B-like_lectins"/>
</dbReference>
<evidence type="ECO:0000256" key="1">
    <source>
        <dbReference type="ARBA" id="ARBA00022801"/>
    </source>
</evidence>
<dbReference type="Proteomes" id="UP000286716">
    <property type="component" value="Unassembled WGS sequence"/>
</dbReference>
<proteinExistence type="inferred from homology"/>
<comment type="similarity">
    <text evidence="3">Belongs to the glycosyl hydrolase 5 (cellulase A) family.</text>
</comment>
<evidence type="ECO:0000313" key="7">
    <source>
        <dbReference type="Proteomes" id="UP000286716"/>
    </source>
</evidence>
<dbReference type="Pfam" id="PF00150">
    <property type="entry name" value="Cellulase"/>
    <property type="match status" value="1"/>
</dbReference>
<dbReference type="InterPro" id="IPR000772">
    <property type="entry name" value="Ricin_B_lectin"/>
</dbReference>
<dbReference type="CDD" id="cd23418">
    <property type="entry name" value="beta-trefoil_Ricin_XLN-like"/>
    <property type="match status" value="1"/>
</dbReference>
<dbReference type="SUPFAM" id="SSF50370">
    <property type="entry name" value="Ricin B-like lectins"/>
    <property type="match status" value="1"/>
</dbReference>
<keyword evidence="1 3" id="KW-0378">Hydrolase</keyword>
<keyword evidence="2 3" id="KW-0326">Glycosidase</keyword>
<dbReference type="PROSITE" id="PS51257">
    <property type="entry name" value="PROKAR_LIPOPROTEIN"/>
    <property type="match status" value="1"/>
</dbReference>
<keyword evidence="7" id="KW-1185">Reference proteome</keyword>
<feature type="signal peptide" evidence="4">
    <location>
        <begin position="1"/>
        <end position="29"/>
    </location>
</feature>
<dbReference type="Gene3D" id="2.80.10.50">
    <property type="match status" value="1"/>
</dbReference>
<dbReference type="PROSITE" id="PS50231">
    <property type="entry name" value="RICIN_B_LECTIN"/>
    <property type="match status" value="1"/>
</dbReference>
<name>A0A428WJG7_AMYBA</name>
<comment type="caution">
    <text evidence="6">The sequence shown here is derived from an EMBL/GenBank/DDBJ whole genome shotgun (WGS) entry which is preliminary data.</text>
</comment>
<dbReference type="InterPro" id="IPR001547">
    <property type="entry name" value="Glyco_hydro_5"/>
</dbReference>
<dbReference type="SMART" id="SM00458">
    <property type="entry name" value="RICIN"/>
    <property type="match status" value="1"/>
</dbReference>
<dbReference type="InterPro" id="IPR017853">
    <property type="entry name" value="GH"/>
</dbReference>
<accession>A0A428WJG7</accession>
<dbReference type="Gene3D" id="3.20.20.80">
    <property type="entry name" value="Glycosidases"/>
    <property type="match status" value="1"/>
</dbReference>
<evidence type="ECO:0000256" key="3">
    <source>
        <dbReference type="RuleBase" id="RU361153"/>
    </source>
</evidence>
<dbReference type="RefSeq" id="WP_020639946.1">
    <property type="nucleotide sequence ID" value="NZ_QHHU01000026.1"/>
</dbReference>
<dbReference type="OrthoDB" id="5958808at2"/>
<sequence length="482" mass="51067">MRSTGHRPRCTASIGLVLALVLGCLGIQAGTGPPAQAATNQFHGVNWADYRDNYLTDPNVPIGLSTSDSYATTYAKATPILKGFQNLGANTIRFGINPQTTSSSWWNSLVAAYDAAAALGMNVMIAPWTQPGSGRITNMNAFYAMWDTVIAKYGGNSRFSFDLLNEPWGYSATELTDLAAAWLARYPAVPRGRMVIPGLWSDIDLCAVGADSRLKGTLLSIHMYTLGGETHPTEAAWIASFKGRLCGYADRAVLTEFGVPMTTGVNYNGPRDGNNNVSYYYALTDTVRSLGMGSLLWTGVKRADQTAGPGPCFNASCAITSLTGTGTNLSLTVTNRSGLDRLRYGWGLNDNGDGTAGVLRGAGSNRCLDVPGAATANGTLLNIWDCTGRTNQQWTQLSDGALQVYGNKCLDVPGQAPAPGTAVRIWDCTGGANQQWNLTADGTIVGRPSGLCLDVTGAGTANGTRVQLWTCSGAGNQKWIRK</sequence>
<evidence type="ECO:0000256" key="2">
    <source>
        <dbReference type="ARBA" id="ARBA00023295"/>
    </source>
</evidence>
<dbReference type="Pfam" id="PF00652">
    <property type="entry name" value="Ricin_B_lectin"/>
    <property type="match status" value="1"/>
</dbReference>
<reference evidence="6 7" key="1">
    <citation type="submission" date="2018-05" db="EMBL/GenBank/DDBJ databases">
        <title>Evolution of GPA BGCs.</title>
        <authorList>
            <person name="Waglechner N."/>
            <person name="Wright G.D."/>
        </authorList>
    </citation>
    <scope>NUCLEOTIDE SEQUENCE [LARGE SCALE GENOMIC DNA]</scope>
    <source>
        <strain evidence="6 7">DSM 5908</strain>
    </source>
</reference>
<dbReference type="SUPFAM" id="SSF51445">
    <property type="entry name" value="(Trans)glycosidases"/>
    <property type="match status" value="1"/>
</dbReference>
<organism evidence="6 7">
    <name type="scientific">Amycolatopsis balhimycina DSM 5908</name>
    <dbReference type="NCBI Taxonomy" id="1081091"/>
    <lineage>
        <taxon>Bacteria</taxon>
        <taxon>Bacillati</taxon>
        <taxon>Actinomycetota</taxon>
        <taxon>Actinomycetes</taxon>
        <taxon>Pseudonocardiales</taxon>
        <taxon>Pseudonocardiaceae</taxon>
        <taxon>Amycolatopsis</taxon>
    </lineage>
</organism>